<accession>A0A9D2PDB5</accession>
<sequence length="308" mass="35224">MDLKQLEYIVMIAEENSITRAAERLFITQSGLNQQLLKLESELGIQLFHRSKNDFRLTEAGHVYVSYARKILRLKHEAYNILNDMADNKTGTLRIGLTPERGIPMFMSIYPAFYSRYPRITIEPLEIGVSEQLSRISKGYLDLGFITITERDRSVYEYVHILSEDLVLAIPGNHPMAAQAAAPGEPFTTISLEYFKNDRFVLMRKGSTMRSLINPLFKEAGYAPDILFESASNYTLRSIAKRRIGCTIIPATYAAPDPDIAYFYLPSRPSWELAAVYKKGAYQMRAANDFIQLSIDYWAHHPYLTEEP</sequence>
<keyword evidence="2" id="KW-0805">Transcription regulation</keyword>
<reference evidence="6" key="1">
    <citation type="journal article" date="2021" name="PeerJ">
        <title>Extensive microbial diversity within the chicken gut microbiome revealed by metagenomics and culture.</title>
        <authorList>
            <person name="Gilroy R."/>
            <person name="Ravi A."/>
            <person name="Getino M."/>
            <person name="Pursley I."/>
            <person name="Horton D.L."/>
            <person name="Alikhan N.F."/>
            <person name="Baker D."/>
            <person name="Gharbi K."/>
            <person name="Hall N."/>
            <person name="Watson M."/>
            <person name="Adriaenssens E.M."/>
            <person name="Foster-Nyarko E."/>
            <person name="Jarju S."/>
            <person name="Secka A."/>
            <person name="Antonio M."/>
            <person name="Oren A."/>
            <person name="Chaudhuri R.R."/>
            <person name="La Ragione R."/>
            <person name="Hildebrand F."/>
            <person name="Pallen M.J."/>
        </authorList>
    </citation>
    <scope>NUCLEOTIDE SEQUENCE</scope>
    <source>
        <strain evidence="6">CHK183-5548</strain>
    </source>
</reference>
<dbReference type="CDD" id="cd05466">
    <property type="entry name" value="PBP2_LTTR_substrate"/>
    <property type="match status" value="1"/>
</dbReference>
<dbReference type="PROSITE" id="PS50931">
    <property type="entry name" value="HTH_LYSR"/>
    <property type="match status" value="1"/>
</dbReference>
<dbReference type="InterPro" id="IPR050950">
    <property type="entry name" value="HTH-type_LysR_regulators"/>
</dbReference>
<dbReference type="InterPro" id="IPR005119">
    <property type="entry name" value="LysR_subst-bd"/>
</dbReference>
<evidence type="ECO:0000256" key="4">
    <source>
        <dbReference type="ARBA" id="ARBA00023163"/>
    </source>
</evidence>
<evidence type="ECO:0000313" key="7">
    <source>
        <dbReference type="Proteomes" id="UP000823883"/>
    </source>
</evidence>
<dbReference type="InterPro" id="IPR036390">
    <property type="entry name" value="WH_DNA-bd_sf"/>
</dbReference>
<dbReference type="Gene3D" id="3.40.190.290">
    <property type="match status" value="1"/>
</dbReference>
<organism evidence="6 7">
    <name type="scientific">Candidatus Lachnoclostridium pullistercoris</name>
    <dbReference type="NCBI Taxonomy" id="2838632"/>
    <lineage>
        <taxon>Bacteria</taxon>
        <taxon>Bacillati</taxon>
        <taxon>Bacillota</taxon>
        <taxon>Clostridia</taxon>
        <taxon>Lachnospirales</taxon>
        <taxon>Lachnospiraceae</taxon>
    </lineage>
</organism>
<protein>
    <submittedName>
        <fullName evidence="6">LysR family transcriptional regulator</fullName>
    </submittedName>
</protein>
<dbReference type="GO" id="GO:0005829">
    <property type="term" value="C:cytosol"/>
    <property type="evidence" value="ECO:0007669"/>
    <property type="project" value="TreeGrafter"/>
</dbReference>
<dbReference type="PANTHER" id="PTHR30419:SF8">
    <property type="entry name" value="NITROGEN ASSIMILATION TRANSCRIPTIONAL ACTIVATOR-RELATED"/>
    <property type="match status" value="1"/>
</dbReference>
<dbReference type="InterPro" id="IPR036388">
    <property type="entry name" value="WH-like_DNA-bd_sf"/>
</dbReference>
<dbReference type="Pfam" id="PF03466">
    <property type="entry name" value="LysR_substrate"/>
    <property type="match status" value="1"/>
</dbReference>
<dbReference type="PRINTS" id="PR00039">
    <property type="entry name" value="HTHLYSR"/>
</dbReference>
<gene>
    <name evidence="6" type="ORF">IAA04_07855</name>
</gene>
<comment type="caution">
    <text evidence="6">The sequence shown here is derived from an EMBL/GenBank/DDBJ whole genome shotgun (WGS) entry which is preliminary data.</text>
</comment>
<reference evidence="6" key="2">
    <citation type="submission" date="2021-04" db="EMBL/GenBank/DDBJ databases">
        <authorList>
            <person name="Gilroy R."/>
        </authorList>
    </citation>
    <scope>NUCLEOTIDE SEQUENCE</scope>
    <source>
        <strain evidence="6">CHK183-5548</strain>
    </source>
</reference>
<proteinExistence type="inferred from homology"/>
<dbReference type="Pfam" id="PF00126">
    <property type="entry name" value="HTH_1"/>
    <property type="match status" value="1"/>
</dbReference>
<keyword evidence="4" id="KW-0804">Transcription</keyword>
<dbReference type="SUPFAM" id="SSF53850">
    <property type="entry name" value="Periplasmic binding protein-like II"/>
    <property type="match status" value="1"/>
</dbReference>
<keyword evidence="3" id="KW-0238">DNA-binding</keyword>
<dbReference type="FunFam" id="1.10.10.10:FF:000001">
    <property type="entry name" value="LysR family transcriptional regulator"/>
    <property type="match status" value="1"/>
</dbReference>
<evidence type="ECO:0000256" key="3">
    <source>
        <dbReference type="ARBA" id="ARBA00023125"/>
    </source>
</evidence>
<dbReference type="InterPro" id="IPR000847">
    <property type="entry name" value="LysR_HTH_N"/>
</dbReference>
<evidence type="ECO:0000256" key="1">
    <source>
        <dbReference type="ARBA" id="ARBA00009437"/>
    </source>
</evidence>
<dbReference type="Proteomes" id="UP000823883">
    <property type="component" value="Unassembled WGS sequence"/>
</dbReference>
<feature type="domain" description="HTH lysR-type" evidence="5">
    <location>
        <begin position="1"/>
        <end position="58"/>
    </location>
</feature>
<comment type="similarity">
    <text evidence="1">Belongs to the LysR transcriptional regulatory family.</text>
</comment>
<dbReference type="Gene3D" id="1.10.10.10">
    <property type="entry name" value="Winged helix-like DNA-binding domain superfamily/Winged helix DNA-binding domain"/>
    <property type="match status" value="1"/>
</dbReference>
<dbReference type="AlphaFoldDB" id="A0A9D2PDB5"/>
<dbReference type="GO" id="GO:0003700">
    <property type="term" value="F:DNA-binding transcription factor activity"/>
    <property type="evidence" value="ECO:0007669"/>
    <property type="project" value="InterPro"/>
</dbReference>
<evidence type="ECO:0000256" key="2">
    <source>
        <dbReference type="ARBA" id="ARBA00023015"/>
    </source>
</evidence>
<dbReference type="SUPFAM" id="SSF46785">
    <property type="entry name" value="Winged helix' DNA-binding domain"/>
    <property type="match status" value="1"/>
</dbReference>
<name>A0A9D2PDB5_9FIRM</name>
<dbReference type="PANTHER" id="PTHR30419">
    <property type="entry name" value="HTH-TYPE TRANSCRIPTIONAL REGULATOR YBHD"/>
    <property type="match status" value="1"/>
</dbReference>
<evidence type="ECO:0000313" key="6">
    <source>
        <dbReference type="EMBL" id="HJC47951.1"/>
    </source>
</evidence>
<dbReference type="EMBL" id="DWWL01000049">
    <property type="protein sequence ID" value="HJC47951.1"/>
    <property type="molecule type" value="Genomic_DNA"/>
</dbReference>
<evidence type="ECO:0000259" key="5">
    <source>
        <dbReference type="PROSITE" id="PS50931"/>
    </source>
</evidence>
<dbReference type="GO" id="GO:0003677">
    <property type="term" value="F:DNA binding"/>
    <property type="evidence" value="ECO:0007669"/>
    <property type="project" value="UniProtKB-KW"/>
</dbReference>